<dbReference type="SUPFAM" id="SSF100950">
    <property type="entry name" value="NagB/RpiA/CoA transferase-like"/>
    <property type="match status" value="1"/>
</dbReference>
<dbReference type="EMBL" id="CP012176">
    <property type="protein sequence ID" value="AKV84158.1"/>
    <property type="molecule type" value="Genomic_DNA"/>
</dbReference>
<reference evidence="11 12" key="2">
    <citation type="journal article" date="2015" name="Genome Announc.">
        <title>Complete Genome Sequences of Evolved Arsenate-Resistant Metallosphaera sedula Strains.</title>
        <authorList>
            <person name="Ai C."/>
            <person name="McCarthy S."/>
            <person name="Schackwitz W."/>
            <person name="Martin J."/>
            <person name="Lipzen A."/>
            <person name="Blum P."/>
        </authorList>
    </citation>
    <scope>NUCLEOTIDE SEQUENCE [LARGE SCALE GENOMIC DNA]</scope>
    <source>
        <strain evidence="6 12">ARS120-1</strain>
        <strain evidence="7 11">ARS120-2</strain>
        <strain evidence="4 14">ARS50-1</strain>
        <strain evidence="5 13">ARS50-2</strain>
    </source>
</reference>
<evidence type="ECO:0000313" key="6">
    <source>
        <dbReference type="EMBL" id="AKV79677.1"/>
    </source>
</evidence>
<evidence type="ECO:0000313" key="9">
    <source>
        <dbReference type="Proteomes" id="UP000029084"/>
    </source>
</evidence>
<accession>A0A088E9M4</accession>
<keyword evidence="1 3" id="KW-0413">Isomerase</keyword>
<evidence type="ECO:0000313" key="3">
    <source>
        <dbReference type="EMBL" id="AIM28407.1"/>
    </source>
</evidence>
<dbReference type="OMA" id="ACHVQEK"/>
<dbReference type="EMBL" id="CP012172">
    <property type="protein sequence ID" value="AKV75189.1"/>
    <property type="molecule type" value="Genomic_DNA"/>
</dbReference>
<dbReference type="Proteomes" id="UP000062475">
    <property type="component" value="Chromosome"/>
</dbReference>
<protein>
    <recommendedName>
        <fullName evidence="2">Ribose 5-phosphate isomerase A</fullName>
        <ecNumber evidence="2">5.3.1.6</ecNumber>
    </recommendedName>
</protein>
<reference evidence="8 10" key="3">
    <citation type="submission" date="2015-07" db="EMBL/GenBank/DDBJ databases">
        <title>Physiological, transcriptional responses and genome re-sequencing of acid resistant extremely thermoacidophilic Metallosphaera sedula SARC-M1.</title>
        <authorList>
            <person name="Ai C."/>
            <person name="McCarthy S."/>
            <person name="Eckrich V."/>
            <person name="Rudrappa D."/>
            <person name="Qiu G."/>
            <person name="Blum P."/>
        </authorList>
    </citation>
    <scope>NUCLEOTIDE SEQUENCE [LARGE SCALE GENOMIC DNA]</scope>
    <source>
        <strain evidence="8 10">SARC-M1</strain>
    </source>
</reference>
<dbReference type="OrthoDB" id="19013at2157"/>
<dbReference type="GeneID" id="91756838"/>
<dbReference type="Proteomes" id="UP000061362">
    <property type="component" value="Chromosome"/>
</dbReference>
<dbReference type="EMBL" id="CP008822">
    <property type="protein sequence ID" value="AIM28407.1"/>
    <property type="molecule type" value="Genomic_DNA"/>
</dbReference>
<evidence type="ECO:0000313" key="10">
    <source>
        <dbReference type="Proteomes" id="UP000056255"/>
    </source>
</evidence>
<evidence type="ECO:0000313" key="5">
    <source>
        <dbReference type="EMBL" id="AKV77425.1"/>
    </source>
</evidence>
<evidence type="ECO:0000256" key="1">
    <source>
        <dbReference type="ARBA" id="ARBA00023235"/>
    </source>
</evidence>
<dbReference type="NCBIfam" id="TIGR00021">
    <property type="entry name" value="rpiA"/>
    <property type="match status" value="1"/>
</dbReference>
<dbReference type="GO" id="GO:0005829">
    <property type="term" value="C:cytosol"/>
    <property type="evidence" value="ECO:0007669"/>
    <property type="project" value="TreeGrafter"/>
</dbReference>
<dbReference type="EMBL" id="CP012173">
    <property type="protein sequence ID" value="AKV77425.1"/>
    <property type="molecule type" value="Genomic_DNA"/>
</dbReference>
<evidence type="ECO:0000313" key="7">
    <source>
        <dbReference type="EMBL" id="AKV81922.1"/>
    </source>
</evidence>
<dbReference type="PANTHER" id="PTHR11934:SF0">
    <property type="entry name" value="RIBOSE-5-PHOSPHATE ISOMERASE"/>
    <property type="match status" value="1"/>
</dbReference>
<dbReference type="SUPFAM" id="SSF75445">
    <property type="entry name" value="D-ribose-5-phosphate isomerase (RpiA), lid domain"/>
    <property type="match status" value="1"/>
</dbReference>
<evidence type="ECO:0000313" key="8">
    <source>
        <dbReference type="EMBL" id="AKV84158.1"/>
    </source>
</evidence>
<evidence type="ECO:0000313" key="13">
    <source>
        <dbReference type="Proteomes" id="UP000062475"/>
    </source>
</evidence>
<dbReference type="Gene3D" id="3.30.70.260">
    <property type="match status" value="1"/>
</dbReference>
<dbReference type="Gene3D" id="3.40.50.1360">
    <property type="match status" value="1"/>
</dbReference>
<gene>
    <name evidence="3" type="ORF">HA72_2287</name>
    <name evidence="4" type="ORF">MsedA_2344</name>
    <name evidence="5" type="ORF">MsedB_2347</name>
    <name evidence="6" type="ORF">MsedC_2344</name>
    <name evidence="7" type="ORF">MsedD_2345</name>
    <name evidence="8" type="ORF">MsedE_2349</name>
</gene>
<dbReference type="Pfam" id="PF06026">
    <property type="entry name" value="Rib_5-P_isom_A"/>
    <property type="match status" value="1"/>
</dbReference>
<proteinExistence type="predicted"/>
<dbReference type="EC" id="5.3.1.6" evidence="2"/>
<dbReference type="InterPro" id="IPR004788">
    <property type="entry name" value="Ribose5P_isomerase_type_A"/>
</dbReference>
<dbReference type="Proteomes" id="UP000029084">
    <property type="component" value="Chromosome"/>
</dbReference>
<dbReference type="GO" id="GO:0006014">
    <property type="term" value="P:D-ribose metabolic process"/>
    <property type="evidence" value="ECO:0007669"/>
    <property type="project" value="TreeGrafter"/>
</dbReference>
<dbReference type="Proteomes" id="UP000068832">
    <property type="component" value="Chromosome"/>
</dbReference>
<sequence length="227" mass="24745">MTDPKEVLAHYILPILANKRVIGLGTGKTVRKLVEVMALQGSLQGRILVTSSTDTDLLASSKGALVLSPFSGVIPEIYVDGFDFLVESQGRKVLIKGGGAALLREKILSFFSKERIFIGETSKFVSRREIQVPVEVVPAGFSLILVRLNEMGLKPVPREGSGKMGPVVTDNGNLILDISVMVEDLCKWERELKTIPGVVETGIFCENLYDSIVIGDSEGRIQVFQRG</sequence>
<evidence type="ECO:0000313" key="4">
    <source>
        <dbReference type="EMBL" id="AKV75189.1"/>
    </source>
</evidence>
<dbReference type="PANTHER" id="PTHR11934">
    <property type="entry name" value="RIBOSE-5-PHOSPHATE ISOMERASE"/>
    <property type="match status" value="1"/>
</dbReference>
<dbReference type="Proteomes" id="UP000062398">
    <property type="component" value="Chromosome"/>
</dbReference>
<organism evidence="3 9">
    <name type="scientific">Metallosphaera sedula</name>
    <dbReference type="NCBI Taxonomy" id="43687"/>
    <lineage>
        <taxon>Archaea</taxon>
        <taxon>Thermoproteota</taxon>
        <taxon>Thermoprotei</taxon>
        <taxon>Sulfolobales</taxon>
        <taxon>Sulfolobaceae</taxon>
        <taxon>Metallosphaera</taxon>
    </lineage>
</organism>
<reference evidence="3 9" key="1">
    <citation type="journal article" date="2014" name="J. Bacteriol.">
        <title>Role of an Archaeal PitA Transporter in the Copper and Arsenic Resistance of Metallosphaera sedula, an Extreme Thermoacidophile.</title>
        <authorList>
            <person name="McCarthy S."/>
            <person name="Ai C."/>
            <person name="Wheaton G."/>
            <person name="Tevatia R."/>
            <person name="Eckrich V."/>
            <person name="Kelly R."/>
            <person name="Blum P."/>
        </authorList>
    </citation>
    <scope>NUCLEOTIDE SEQUENCE [LARGE SCALE GENOMIC DNA]</scope>
    <source>
        <strain evidence="3 9">CuR1</strain>
    </source>
</reference>
<dbReference type="GO" id="GO:0004751">
    <property type="term" value="F:ribose-5-phosphate isomerase activity"/>
    <property type="evidence" value="ECO:0007669"/>
    <property type="project" value="UniProtKB-UniRule"/>
</dbReference>
<evidence type="ECO:0000313" key="11">
    <source>
        <dbReference type="Proteomes" id="UP000061362"/>
    </source>
</evidence>
<dbReference type="EMBL" id="CP012175">
    <property type="protein sequence ID" value="AKV81922.1"/>
    <property type="molecule type" value="Genomic_DNA"/>
</dbReference>
<dbReference type="EMBL" id="CP012174">
    <property type="protein sequence ID" value="AKV79677.1"/>
    <property type="molecule type" value="Genomic_DNA"/>
</dbReference>
<name>A0A088E9M4_9CREN</name>
<evidence type="ECO:0000313" key="14">
    <source>
        <dbReference type="Proteomes" id="UP000068832"/>
    </source>
</evidence>
<evidence type="ECO:0000256" key="2">
    <source>
        <dbReference type="NCBIfam" id="TIGR00021"/>
    </source>
</evidence>
<dbReference type="PATRIC" id="fig|43687.5.peg.2446"/>
<dbReference type="GO" id="GO:0009052">
    <property type="term" value="P:pentose-phosphate shunt, non-oxidative branch"/>
    <property type="evidence" value="ECO:0007669"/>
    <property type="project" value="InterPro"/>
</dbReference>
<dbReference type="RefSeq" id="WP_012022211.1">
    <property type="nucleotide sequence ID" value="NZ_AP019770.1"/>
</dbReference>
<dbReference type="CDD" id="cd01398">
    <property type="entry name" value="RPI_A"/>
    <property type="match status" value="1"/>
</dbReference>
<dbReference type="AlphaFoldDB" id="A0A088E9M4"/>
<evidence type="ECO:0000313" key="12">
    <source>
        <dbReference type="Proteomes" id="UP000062398"/>
    </source>
</evidence>
<dbReference type="Proteomes" id="UP000056255">
    <property type="component" value="Chromosome"/>
</dbReference>
<dbReference type="InterPro" id="IPR037171">
    <property type="entry name" value="NagB/RpiA_transferase-like"/>
</dbReference>